<name>A0A412J893_9FIRM</name>
<dbReference type="InterPro" id="IPR004704">
    <property type="entry name" value="PTS_IID_man"/>
</dbReference>
<evidence type="ECO:0000256" key="1">
    <source>
        <dbReference type="SAM" id="Phobius"/>
    </source>
</evidence>
<dbReference type="PANTHER" id="PTHR32502:SF23">
    <property type="entry name" value="TRANSPORT PROTEIN, PTS SYSTEM"/>
    <property type="match status" value="1"/>
</dbReference>
<comment type="caution">
    <text evidence="2">The sequence shown here is derived from an EMBL/GenBank/DDBJ whole genome shotgun (WGS) entry which is preliminary data.</text>
</comment>
<accession>A0A412J893</accession>
<dbReference type="PANTHER" id="PTHR32502">
    <property type="entry name" value="N-ACETYLGALACTOSAMINE PERMEASE II COMPONENT-RELATED"/>
    <property type="match status" value="1"/>
</dbReference>
<dbReference type="RefSeq" id="WP_118319130.1">
    <property type="nucleotide sequence ID" value="NZ_CALHUJ010000052.1"/>
</dbReference>
<keyword evidence="1" id="KW-0472">Membrane</keyword>
<feature type="transmembrane region" description="Helical" evidence="1">
    <location>
        <begin position="187"/>
        <end position="207"/>
    </location>
</feature>
<gene>
    <name evidence="2" type="ORF">DWX92_02175</name>
</gene>
<dbReference type="AlphaFoldDB" id="A0A412J893"/>
<dbReference type="Pfam" id="PF03613">
    <property type="entry name" value="EIID-AGA"/>
    <property type="match status" value="1"/>
</dbReference>
<dbReference type="GO" id="GO:0009401">
    <property type="term" value="P:phosphoenolpyruvate-dependent sugar phosphotransferase system"/>
    <property type="evidence" value="ECO:0007669"/>
    <property type="project" value="InterPro"/>
</dbReference>
<evidence type="ECO:0000313" key="2">
    <source>
        <dbReference type="EMBL" id="RGS48558.1"/>
    </source>
</evidence>
<dbReference type="PROSITE" id="PS51108">
    <property type="entry name" value="PTS_EIID"/>
    <property type="match status" value="1"/>
</dbReference>
<feature type="transmembrane region" description="Helical" evidence="1">
    <location>
        <begin position="254"/>
        <end position="273"/>
    </location>
</feature>
<reference evidence="2 3" key="1">
    <citation type="submission" date="2018-08" db="EMBL/GenBank/DDBJ databases">
        <title>A genome reference for cultivated species of the human gut microbiota.</title>
        <authorList>
            <person name="Zou Y."/>
            <person name="Xue W."/>
            <person name="Luo G."/>
        </authorList>
    </citation>
    <scope>NUCLEOTIDE SEQUENCE [LARGE SCALE GENOMIC DNA]</scope>
    <source>
        <strain evidence="2 3">AF22-10AC</strain>
    </source>
</reference>
<feature type="transmembrane region" description="Helical" evidence="1">
    <location>
        <begin position="227"/>
        <end position="247"/>
    </location>
</feature>
<keyword evidence="1" id="KW-0812">Transmembrane</keyword>
<keyword evidence="1" id="KW-1133">Transmembrane helix</keyword>
<evidence type="ECO:0000313" key="3">
    <source>
        <dbReference type="Proteomes" id="UP000285274"/>
    </source>
</evidence>
<sequence length="275" mass="29891">MKMTTSNENVITKKDLQKMFWRSLPMEFSWHYERQMHMGFAFMVAKGLEKIYKDDKKGLSEALERHLEFFNITPHVSPFVGGIVLAMEEMNAKDPNFDTSSINAVKATLMGPLSGIGDSLLLGTLRVLAIGIGTSLAVQGSALGPILFLLIFNVPAFALRYFCSMKGYELGANYLTKIQQSGLMKKFMLAASILGVMVIGGMTNELVSVTTPLAIGSGESATHIQDILNGILPGMLPLAVTGIYYSLMKKEINVLWLIIGTAVVGIACAQFGLLG</sequence>
<protein>
    <submittedName>
        <fullName evidence="2">PTS system mannose/fructose/sorbose family transporter subunit IID</fullName>
    </submittedName>
</protein>
<organism evidence="2 3">
    <name type="scientific">Holdemanella biformis</name>
    <dbReference type="NCBI Taxonomy" id="1735"/>
    <lineage>
        <taxon>Bacteria</taxon>
        <taxon>Bacillati</taxon>
        <taxon>Bacillota</taxon>
        <taxon>Erysipelotrichia</taxon>
        <taxon>Erysipelotrichales</taxon>
        <taxon>Erysipelotrichaceae</taxon>
        <taxon>Holdemanella</taxon>
    </lineage>
</organism>
<feature type="transmembrane region" description="Helical" evidence="1">
    <location>
        <begin position="144"/>
        <end position="163"/>
    </location>
</feature>
<dbReference type="Proteomes" id="UP000285274">
    <property type="component" value="Unassembled WGS sequence"/>
</dbReference>
<feature type="transmembrane region" description="Helical" evidence="1">
    <location>
        <begin position="120"/>
        <end position="138"/>
    </location>
</feature>
<proteinExistence type="predicted"/>
<dbReference type="GO" id="GO:0005886">
    <property type="term" value="C:plasma membrane"/>
    <property type="evidence" value="ECO:0007669"/>
    <property type="project" value="TreeGrafter"/>
</dbReference>
<dbReference type="EMBL" id="QRVM01000005">
    <property type="protein sequence ID" value="RGS48558.1"/>
    <property type="molecule type" value="Genomic_DNA"/>
</dbReference>
<dbReference type="InterPro" id="IPR050303">
    <property type="entry name" value="GatZ_KbaZ_carbometab"/>
</dbReference>